<comment type="caution">
    <text evidence="6">The sequence shown here is derived from an EMBL/GenBank/DDBJ whole genome shotgun (WGS) entry which is preliminary data.</text>
</comment>
<dbReference type="Proteomes" id="UP001159370">
    <property type="component" value="Unassembled WGS sequence"/>
</dbReference>
<sequence>MYSQYRQAQTLLWKLNPLIQRSNSALVCSVLSLTLGLGVTSITLVSITPTRVVAQIPSIGNERFLTENTKSEVKFLFVNPSTGNNTLGDGSQSAPLQTITQALRLASPNTVIILSPGTYSAETGEIFPLHLKPGVAIQGDITNKGQRIKIQGGGEFLSRSFGGQNVTIIGADKAELRGVTVTNSRPRGYGLWIERGNPVITHNTFIGSTQDGISLNGNSAPMISQNYFHLNGANGITIGGNSQPQVRENIFNQTGFGINIIQNAAPVVVGNQIQNNRCGIVVQANARPTLRNNLIQGNKQDGLVVIAQSMPNLGTIAEPGGNEFRNNGHHDINAGASEQIIPAAGNNLAQNRIMGKVDLQAQTAPIAQNLQPKNVANPISPPTQPHRANDSQINYVKIDPNVVEFTAPQPPLPKPLATGFAEPPFAESPLLPVPNTNTIPNQTTAYNRVQYTVQSGVRYRVVVNAVTDKQRELVRDLVPGAFYTIHQGRRVIQVGVFSDRNNANEMFTLLNNRGLNTRIEQLN</sequence>
<name>A0AA43KGZ9_9CYAN</name>
<keyword evidence="3" id="KW-0833">Ubl conjugation pathway</keyword>
<evidence type="ECO:0000259" key="5">
    <source>
        <dbReference type="Pfam" id="PF07602"/>
    </source>
</evidence>
<dbReference type="NCBIfam" id="TIGR03804">
    <property type="entry name" value="para_beta_helix"/>
    <property type="match status" value="2"/>
</dbReference>
<dbReference type="PANTHER" id="PTHR22990:SF15">
    <property type="entry name" value="F-BOX ONLY PROTEIN 10"/>
    <property type="match status" value="1"/>
</dbReference>
<protein>
    <submittedName>
        <fullName evidence="6">DUF1565 domain-containing protein</fullName>
    </submittedName>
</protein>
<dbReference type="EMBL" id="JANQDL010000108">
    <property type="protein sequence ID" value="MDH6065415.1"/>
    <property type="molecule type" value="Genomic_DNA"/>
</dbReference>
<dbReference type="SUPFAM" id="SSF51126">
    <property type="entry name" value="Pectin lyase-like"/>
    <property type="match status" value="1"/>
</dbReference>
<dbReference type="InterPro" id="IPR022441">
    <property type="entry name" value="Para_beta_helix_rpt-2"/>
</dbReference>
<keyword evidence="4" id="KW-1133">Transmembrane helix</keyword>
<keyword evidence="2" id="KW-0677">Repeat</keyword>
<evidence type="ECO:0000256" key="1">
    <source>
        <dbReference type="ARBA" id="ARBA00004906"/>
    </source>
</evidence>
<accession>A0AA43KGZ9</accession>
<dbReference type="SMART" id="SM00710">
    <property type="entry name" value="PbH1"/>
    <property type="match status" value="5"/>
</dbReference>
<keyword evidence="4" id="KW-0812">Transmembrane</keyword>
<gene>
    <name evidence="6" type="ORF">NWP23_16965</name>
</gene>
<feature type="transmembrane region" description="Helical" evidence="4">
    <location>
        <begin position="24"/>
        <end position="47"/>
    </location>
</feature>
<dbReference type="RefSeq" id="WP_280701020.1">
    <property type="nucleotide sequence ID" value="NZ_JANQDL010000108.1"/>
</dbReference>
<reference evidence="6 7" key="1">
    <citation type="journal article" date="2023" name="J. Phycol.">
        <title>Chrysosporum ovalisporum is synonymous with the true-branching cyanobacterium Umezakia natans (Nostocales/Aphanizomenonaceae).</title>
        <authorList>
            <person name="McGregor G.B."/>
            <person name="Sendall B.C."/>
            <person name="Niiyama Y."/>
            <person name="Tuji A."/>
            <person name="Willis A."/>
        </authorList>
    </citation>
    <scope>NUCLEOTIDE SEQUENCE [LARGE SCALE GENOMIC DNA]</scope>
    <source>
        <strain evidence="6 7">FSS-62</strain>
    </source>
</reference>
<evidence type="ECO:0000256" key="3">
    <source>
        <dbReference type="ARBA" id="ARBA00022786"/>
    </source>
</evidence>
<dbReference type="AlphaFoldDB" id="A0AA43KGZ9"/>
<evidence type="ECO:0000313" key="6">
    <source>
        <dbReference type="EMBL" id="MDH6065415.1"/>
    </source>
</evidence>
<organism evidence="6 7">
    <name type="scientific">Umezakia ovalisporum FSS-62</name>
    <dbReference type="NCBI Taxonomy" id="2971776"/>
    <lineage>
        <taxon>Bacteria</taxon>
        <taxon>Bacillati</taxon>
        <taxon>Cyanobacteriota</taxon>
        <taxon>Cyanophyceae</taxon>
        <taxon>Nostocales</taxon>
        <taxon>Nodulariaceae</taxon>
        <taxon>Umezakia</taxon>
    </lineage>
</organism>
<evidence type="ECO:0000256" key="4">
    <source>
        <dbReference type="SAM" id="Phobius"/>
    </source>
</evidence>
<proteinExistence type="predicted"/>
<feature type="domain" description="DUF1565" evidence="5">
    <location>
        <begin position="82"/>
        <end position="349"/>
    </location>
</feature>
<keyword evidence="4" id="KW-0472">Membrane</keyword>
<dbReference type="PANTHER" id="PTHR22990">
    <property type="entry name" value="F-BOX ONLY PROTEIN"/>
    <property type="match status" value="1"/>
</dbReference>
<evidence type="ECO:0000313" key="7">
    <source>
        <dbReference type="Proteomes" id="UP001159370"/>
    </source>
</evidence>
<dbReference type="InterPro" id="IPR011050">
    <property type="entry name" value="Pectin_lyase_fold/virulence"/>
</dbReference>
<comment type="pathway">
    <text evidence="1">Protein modification; protein ubiquitination.</text>
</comment>
<dbReference type="InterPro" id="IPR051550">
    <property type="entry name" value="SCF-Subunits/Alg-Epimerases"/>
</dbReference>
<dbReference type="InterPro" id="IPR011459">
    <property type="entry name" value="DUF1565"/>
</dbReference>
<dbReference type="InterPro" id="IPR006626">
    <property type="entry name" value="PbH1"/>
</dbReference>
<dbReference type="Pfam" id="PF07602">
    <property type="entry name" value="DUF1565"/>
    <property type="match status" value="1"/>
</dbReference>
<evidence type="ECO:0000256" key="2">
    <source>
        <dbReference type="ARBA" id="ARBA00022737"/>
    </source>
</evidence>
<dbReference type="Gene3D" id="2.160.20.10">
    <property type="entry name" value="Single-stranded right-handed beta-helix, Pectin lyase-like"/>
    <property type="match status" value="1"/>
</dbReference>
<dbReference type="InterPro" id="IPR012334">
    <property type="entry name" value="Pectin_lyas_fold"/>
</dbReference>